<comment type="caution">
    <text evidence="1">The sequence shown here is derived from an EMBL/GenBank/DDBJ whole genome shotgun (WGS) entry which is preliminary data.</text>
</comment>
<dbReference type="Proteomes" id="UP000695562">
    <property type="component" value="Unassembled WGS sequence"/>
</dbReference>
<evidence type="ECO:0000313" key="1">
    <source>
        <dbReference type="EMBL" id="KAF2077917.1"/>
    </source>
</evidence>
<name>A0A8J4Q367_9MYCE</name>
<keyword evidence="2" id="KW-1185">Reference proteome</keyword>
<sequence>MNFTRILYSQMRPTSPTFNILRKRGLFSKRILSLLNTHIRRDQLQQQQSTDPITTYKGKSIFNPFRGHQTPFTRNKSINTAGVPSHNIQEGIKVNQLEYKSNDNQLEHKSKTEYEEEYAKLQDQKHINRLYDILKWGFLIGAYLLCQYLTPKKETCKSPTTKTK</sequence>
<accession>A0A8J4Q367</accession>
<evidence type="ECO:0000313" key="2">
    <source>
        <dbReference type="Proteomes" id="UP000695562"/>
    </source>
</evidence>
<gene>
    <name evidence="1" type="ORF">CYY_000795</name>
</gene>
<reference evidence="1" key="1">
    <citation type="submission" date="2020-01" db="EMBL/GenBank/DDBJ databases">
        <title>Development of genomics and gene disruption for Polysphondylium violaceum indicates a role for the polyketide synthase stlB in stalk morphogenesis.</title>
        <authorList>
            <person name="Narita B."/>
            <person name="Kawabe Y."/>
            <person name="Kin K."/>
            <person name="Saito T."/>
            <person name="Gibbs R."/>
            <person name="Kuspa A."/>
            <person name="Muzny D."/>
            <person name="Queller D."/>
            <person name="Richards S."/>
            <person name="Strassman J."/>
            <person name="Sucgang R."/>
            <person name="Worley K."/>
            <person name="Schaap P."/>
        </authorList>
    </citation>
    <scope>NUCLEOTIDE SEQUENCE</scope>
    <source>
        <strain evidence="1">QSvi11</strain>
    </source>
</reference>
<protein>
    <submittedName>
        <fullName evidence="1">Uncharacterized protein</fullName>
    </submittedName>
</protein>
<dbReference type="EMBL" id="AJWJ01000016">
    <property type="protein sequence ID" value="KAF2077917.1"/>
    <property type="molecule type" value="Genomic_DNA"/>
</dbReference>
<organism evidence="1 2">
    <name type="scientific">Polysphondylium violaceum</name>
    <dbReference type="NCBI Taxonomy" id="133409"/>
    <lineage>
        <taxon>Eukaryota</taxon>
        <taxon>Amoebozoa</taxon>
        <taxon>Evosea</taxon>
        <taxon>Eumycetozoa</taxon>
        <taxon>Dictyostelia</taxon>
        <taxon>Dictyosteliales</taxon>
        <taxon>Dictyosteliaceae</taxon>
        <taxon>Polysphondylium</taxon>
    </lineage>
</organism>
<proteinExistence type="predicted"/>
<dbReference type="AlphaFoldDB" id="A0A8J4Q367"/>